<dbReference type="SMART" id="SM01318">
    <property type="entry name" value="SVWC"/>
    <property type="match status" value="1"/>
</dbReference>
<dbReference type="ExpressionAtlas" id="A9UNH4">
    <property type="expression patterns" value="baseline and differential"/>
</dbReference>
<dbReference type="AlphaFoldDB" id="A9UNH4"/>
<dbReference type="Pfam" id="PF15430">
    <property type="entry name" value="SVWC"/>
    <property type="match status" value="1"/>
</dbReference>
<accession>A9UNH4</accession>
<name>A9UNH4_DROME</name>
<feature type="domain" description="Single" evidence="4">
    <location>
        <begin position="40"/>
        <end position="106"/>
    </location>
</feature>
<evidence type="ECO:0000313" key="5">
    <source>
        <dbReference type="EMBL" id="ABY21751.1"/>
    </source>
</evidence>
<evidence type="ECO:0000256" key="2">
    <source>
        <dbReference type="ARBA" id="ARBA00022525"/>
    </source>
</evidence>
<dbReference type="HOGENOM" id="CLU_170581_0_0_1"/>
<dbReference type="PANTHER" id="PTHR39957:SF1">
    <property type="entry name" value="AT09846P1-RELATED"/>
    <property type="match status" value="1"/>
</dbReference>
<keyword evidence="3" id="KW-0732">Signal</keyword>
<evidence type="ECO:0000256" key="3">
    <source>
        <dbReference type="SAM" id="SignalP"/>
    </source>
</evidence>
<keyword evidence="2" id="KW-0964">Secreted</keyword>
<feature type="signal peptide" evidence="3">
    <location>
        <begin position="1"/>
        <end position="24"/>
    </location>
</feature>
<proteinExistence type="evidence at transcript level"/>
<protein>
    <submittedName>
        <fullName evidence="5">LP20105p</fullName>
    </submittedName>
</protein>
<dbReference type="Bgee" id="FBgn0085244">
    <property type="expression patterns" value="Expressed in epithelial cell in haltere and 48 other cell types or tissues"/>
</dbReference>
<dbReference type="InterPro" id="IPR053308">
    <property type="entry name" value="Vago-like"/>
</dbReference>
<organism evidence="5">
    <name type="scientific">Drosophila melanogaster</name>
    <name type="common">Fruit fly</name>
    <dbReference type="NCBI Taxonomy" id="7227"/>
    <lineage>
        <taxon>Eukaryota</taxon>
        <taxon>Metazoa</taxon>
        <taxon>Ecdysozoa</taxon>
        <taxon>Arthropoda</taxon>
        <taxon>Hexapoda</taxon>
        <taxon>Insecta</taxon>
        <taxon>Pterygota</taxon>
        <taxon>Neoptera</taxon>
        <taxon>Endopterygota</taxon>
        <taxon>Diptera</taxon>
        <taxon>Brachycera</taxon>
        <taxon>Muscomorpha</taxon>
        <taxon>Ephydroidea</taxon>
        <taxon>Drosophilidae</taxon>
        <taxon>Drosophila</taxon>
        <taxon>Sophophora</taxon>
    </lineage>
</organism>
<dbReference type="EMBL" id="BT031338">
    <property type="protein sequence ID" value="ABY21751.1"/>
    <property type="molecule type" value="mRNA"/>
</dbReference>
<sequence length="107" mass="11465">GSKMRSSTVLLAAIAVLLVSGYEAAVVRGVFEDPTHPGKCVLEGLVLEKGQSARHPQRCERIICGENSAAEIQSCGAYGLPPGKKFGKYTNPNADYPDCCNREIINQ</sequence>
<dbReference type="InterPro" id="IPR029277">
    <property type="entry name" value="SVWC_dom"/>
</dbReference>
<dbReference type="PANTHER" id="PTHR39957">
    <property type="entry name" value="AT09846P1-RELATED"/>
    <property type="match status" value="1"/>
</dbReference>
<dbReference type="GO" id="GO:0005576">
    <property type="term" value="C:extracellular region"/>
    <property type="evidence" value="ECO:0007669"/>
    <property type="project" value="UniProtKB-SubCell"/>
</dbReference>
<evidence type="ECO:0000256" key="1">
    <source>
        <dbReference type="ARBA" id="ARBA00004613"/>
    </source>
</evidence>
<reference evidence="5" key="1">
    <citation type="submission" date="2007-12" db="EMBL/GenBank/DDBJ databases">
        <authorList>
            <person name="Stapleton M."/>
            <person name="Carlson J."/>
            <person name="Frise E."/>
            <person name="Kapadia B."/>
            <person name="Park S."/>
            <person name="Wan K."/>
            <person name="Yu C."/>
            <person name="Celniker S."/>
        </authorList>
    </citation>
    <scope>NUCLEOTIDE SEQUENCE</scope>
    <source>
        <strain evidence="5">Berkeley</strain>
    </source>
</reference>
<evidence type="ECO:0000259" key="4">
    <source>
        <dbReference type="SMART" id="SM01318"/>
    </source>
</evidence>
<dbReference type="OrthoDB" id="7901229at2759"/>
<feature type="non-terminal residue" evidence="5">
    <location>
        <position position="1"/>
    </location>
</feature>
<feature type="chain" id="PRO_5002744332" evidence="3">
    <location>
        <begin position="25"/>
        <end position="107"/>
    </location>
</feature>
<dbReference type="VEuPathDB" id="VectorBase:FBgn0085244"/>
<comment type="subcellular location">
    <subcellularLocation>
        <location evidence="1">Secreted</location>
    </subcellularLocation>
</comment>